<gene>
    <name evidence="1" type="ORF">FD46_GL000550</name>
</gene>
<dbReference type="EMBL" id="AZEH01000020">
    <property type="protein sequence ID" value="KRL05794.1"/>
    <property type="molecule type" value="Genomic_DNA"/>
</dbReference>
<dbReference type="RefSeq" id="WP_057895526.1">
    <property type="nucleotide sequence ID" value="NZ_AZEH01000020.1"/>
</dbReference>
<evidence type="ECO:0000313" key="1">
    <source>
        <dbReference type="EMBL" id="KRL05794.1"/>
    </source>
</evidence>
<dbReference type="InterPro" id="IPR021462">
    <property type="entry name" value="DUF3114"/>
</dbReference>
<proteinExistence type="predicted"/>
<name>A0A0R1MKE5_9LACO</name>
<evidence type="ECO:0008006" key="3">
    <source>
        <dbReference type="Google" id="ProtNLM"/>
    </source>
</evidence>
<comment type="caution">
    <text evidence="1">The sequence shown here is derived from an EMBL/GenBank/DDBJ whole genome shotgun (WGS) entry which is preliminary data.</text>
</comment>
<dbReference type="Proteomes" id="UP000051686">
    <property type="component" value="Unassembled WGS sequence"/>
</dbReference>
<protein>
    <recommendedName>
        <fullName evidence="3">DUF3114 domain-containing protein</fullName>
    </recommendedName>
</protein>
<accession>A0A0R1MKE5</accession>
<organism evidence="1 2">
    <name type="scientific">Liquorilactobacillus oeni DSM 19972</name>
    <dbReference type="NCBI Taxonomy" id="1423777"/>
    <lineage>
        <taxon>Bacteria</taxon>
        <taxon>Bacillati</taxon>
        <taxon>Bacillota</taxon>
        <taxon>Bacilli</taxon>
        <taxon>Lactobacillales</taxon>
        <taxon>Lactobacillaceae</taxon>
        <taxon>Liquorilactobacillus</taxon>
    </lineage>
</organism>
<dbReference type="OrthoDB" id="2185727at2"/>
<sequence>MQDKNFTDIAALKNELLCAGWDEVACKVYIKSIRKQSISFTGHTTAITKNSFDKMCYLIGSELYTRMFKAAHFSPLQKLSLILNQLNAKIDVNGFLQISGEYRLDPAMPPHAYFLKYFRKLVQRAFLQKSLKDYVQNNGQTAKTAMKVHLLRSYIDKNNIEFVQQNFIGKNDFEKLLQYAKQAKIKLDYSTAANYHNRYLTNNRFFYPQNMKVQVTKSSRMSEFIVDLKDGHFVSEWQVYKYNTDGTVDSDPRHYNLQQSGEIANTESFNYGIPHGRYPSIFFCDNHSHYRLDVWHPVDPLIRNTITNRKNTYYWKTEKSYYWKTEKSYYVKDKEANYAGNYADVVKNGKRDYEAWRQVPDSKKAAVYLDFLEYCRRRLPLQNPGFAKYVKRIGN</sequence>
<keyword evidence="2" id="KW-1185">Reference proteome</keyword>
<reference evidence="1 2" key="1">
    <citation type="journal article" date="2015" name="Genome Announc.">
        <title>Expanding the biotechnology potential of lactobacilli through comparative genomics of 213 strains and associated genera.</title>
        <authorList>
            <person name="Sun Z."/>
            <person name="Harris H.M."/>
            <person name="McCann A."/>
            <person name="Guo C."/>
            <person name="Argimon S."/>
            <person name="Zhang W."/>
            <person name="Yang X."/>
            <person name="Jeffery I.B."/>
            <person name="Cooney J.C."/>
            <person name="Kagawa T.F."/>
            <person name="Liu W."/>
            <person name="Song Y."/>
            <person name="Salvetti E."/>
            <person name="Wrobel A."/>
            <person name="Rasinkangas P."/>
            <person name="Parkhill J."/>
            <person name="Rea M.C."/>
            <person name="O'Sullivan O."/>
            <person name="Ritari J."/>
            <person name="Douillard F.P."/>
            <person name="Paul Ross R."/>
            <person name="Yang R."/>
            <person name="Briner A.E."/>
            <person name="Felis G.E."/>
            <person name="de Vos W.M."/>
            <person name="Barrangou R."/>
            <person name="Klaenhammer T.R."/>
            <person name="Caufield P.W."/>
            <person name="Cui Y."/>
            <person name="Zhang H."/>
            <person name="O'Toole P.W."/>
        </authorList>
    </citation>
    <scope>NUCLEOTIDE SEQUENCE [LARGE SCALE GENOMIC DNA]</scope>
    <source>
        <strain evidence="1 2">DSM 19972</strain>
    </source>
</reference>
<evidence type="ECO:0000313" key="2">
    <source>
        <dbReference type="Proteomes" id="UP000051686"/>
    </source>
</evidence>
<dbReference type="PATRIC" id="fig|1423777.3.peg.569"/>
<dbReference type="AlphaFoldDB" id="A0A0R1MKE5"/>
<dbReference type="Pfam" id="PF11311">
    <property type="entry name" value="DUF3114"/>
    <property type="match status" value="1"/>
</dbReference>